<dbReference type="Gene3D" id="3.40.50.10540">
    <property type="entry name" value="Crotonobetainyl-coa:carnitine coa-transferase, domain 1"/>
    <property type="match status" value="1"/>
</dbReference>
<comment type="similarity">
    <text evidence="1">Belongs to the CoA-transferase III family.</text>
</comment>
<name>A0A0D7BPP4_9AGAR</name>
<accession>A0A0D7BPP4</accession>
<dbReference type="AlphaFoldDB" id="A0A0D7BPP4"/>
<keyword evidence="3" id="KW-1185">Reference proteome</keyword>
<dbReference type="PANTHER" id="PTHR48228">
    <property type="entry name" value="SUCCINYL-COA--D-CITRAMALATE COA-TRANSFERASE"/>
    <property type="match status" value="1"/>
</dbReference>
<gene>
    <name evidence="2" type="ORF">CYLTODRAFT_367684</name>
</gene>
<dbReference type="InterPro" id="IPR050509">
    <property type="entry name" value="CoA-transferase_III"/>
</dbReference>
<dbReference type="OrthoDB" id="16747at2759"/>
<proteinExistence type="inferred from homology"/>
<dbReference type="Pfam" id="PF02515">
    <property type="entry name" value="CoA_transf_3"/>
    <property type="match status" value="1"/>
</dbReference>
<reference evidence="2 3" key="1">
    <citation type="journal article" date="2015" name="Fungal Genet. Biol.">
        <title>Evolution of novel wood decay mechanisms in Agaricales revealed by the genome sequences of Fistulina hepatica and Cylindrobasidium torrendii.</title>
        <authorList>
            <person name="Floudas D."/>
            <person name="Held B.W."/>
            <person name="Riley R."/>
            <person name="Nagy L.G."/>
            <person name="Koehler G."/>
            <person name="Ransdell A.S."/>
            <person name="Younus H."/>
            <person name="Chow J."/>
            <person name="Chiniquy J."/>
            <person name="Lipzen A."/>
            <person name="Tritt A."/>
            <person name="Sun H."/>
            <person name="Haridas S."/>
            <person name="LaButti K."/>
            <person name="Ohm R.A."/>
            <person name="Kues U."/>
            <person name="Blanchette R.A."/>
            <person name="Grigoriev I.V."/>
            <person name="Minto R.E."/>
            <person name="Hibbett D.S."/>
        </authorList>
    </citation>
    <scope>NUCLEOTIDE SEQUENCE [LARGE SCALE GENOMIC DNA]</scope>
    <source>
        <strain evidence="2 3">FP15055 ss-10</strain>
    </source>
</reference>
<protein>
    <submittedName>
        <fullName evidence="2">CoA-transferase family III</fullName>
    </submittedName>
</protein>
<dbReference type="InterPro" id="IPR023606">
    <property type="entry name" value="CoA-Trfase_III_dom_1_sf"/>
</dbReference>
<sequence>MALAGLKVIELAGLAPGPFAGLILADNGADVVRVDRCVPTSDDILSRGKRSVALDLKSKHGRALLKRLICAADVLIDPFRPGVLEKMGVGPDVFLGKNGLNPRLIFARLVGFPRQGPHKNMAGHDINYLALSGIFSMLPGADKPSFPLNLVADFAGGGMTCALGILLALIQRGGTGRGQVVDTDMVSGTRYLSSFPLLLSMIPHSPFGEPRGENVLDGGAPFYDTYACEDGKWMSVGCLEPQFFAAFLTTFHASLDPAFLKTSENGWSPTPAAQAKREEWPRLRRYIRAGFKTRPRDYWAERFHGTDACTVPILNVQEAAELDLSGSIVPQPHPRIGHPKRDFELEIVEPGQHSEVVLREFGVSDAELRRLLREGAVQGLGLIGKAKM</sequence>
<dbReference type="InterPro" id="IPR003673">
    <property type="entry name" value="CoA-Trfase_fam_III"/>
</dbReference>
<dbReference type="PANTHER" id="PTHR48228:SF5">
    <property type="entry name" value="ALPHA-METHYLACYL-COA RACEMASE"/>
    <property type="match status" value="1"/>
</dbReference>
<evidence type="ECO:0000313" key="3">
    <source>
        <dbReference type="Proteomes" id="UP000054007"/>
    </source>
</evidence>
<dbReference type="Gene3D" id="3.30.1540.10">
    <property type="entry name" value="formyl-coa transferase, domain 3"/>
    <property type="match status" value="1"/>
</dbReference>
<keyword evidence="2" id="KW-0808">Transferase</keyword>
<evidence type="ECO:0000313" key="2">
    <source>
        <dbReference type="EMBL" id="KIY72392.1"/>
    </source>
</evidence>
<dbReference type="STRING" id="1314674.A0A0D7BPP4"/>
<dbReference type="InterPro" id="IPR044855">
    <property type="entry name" value="CoA-Trfase_III_dom3_sf"/>
</dbReference>
<dbReference type="EMBL" id="KN880444">
    <property type="protein sequence ID" value="KIY72392.1"/>
    <property type="molecule type" value="Genomic_DNA"/>
</dbReference>
<dbReference type="GO" id="GO:0016740">
    <property type="term" value="F:transferase activity"/>
    <property type="evidence" value="ECO:0007669"/>
    <property type="project" value="UniProtKB-KW"/>
</dbReference>
<dbReference type="Proteomes" id="UP000054007">
    <property type="component" value="Unassembled WGS sequence"/>
</dbReference>
<organism evidence="2 3">
    <name type="scientific">Cylindrobasidium torrendii FP15055 ss-10</name>
    <dbReference type="NCBI Taxonomy" id="1314674"/>
    <lineage>
        <taxon>Eukaryota</taxon>
        <taxon>Fungi</taxon>
        <taxon>Dikarya</taxon>
        <taxon>Basidiomycota</taxon>
        <taxon>Agaricomycotina</taxon>
        <taxon>Agaricomycetes</taxon>
        <taxon>Agaricomycetidae</taxon>
        <taxon>Agaricales</taxon>
        <taxon>Marasmiineae</taxon>
        <taxon>Physalacriaceae</taxon>
        <taxon>Cylindrobasidium</taxon>
    </lineage>
</organism>
<evidence type="ECO:0000256" key="1">
    <source>
        <dbReference type="ARBA" id="ARBA00008383"/>
    </source>
</evidence>
<dbReference type="SUPFAM" id="SSF89796">
    <property type="entry name" value="CoA-transferase family III (CaiB/BaiF)"/>
    <property type="match status" value="1"/>
</dbReference>